<accession>A0A0K8RJ39</accession>
<proteinExistence type="evidence at transcript level"/>
<dbReference type="AlphaFoldDB" id="A0A0K8RJ39"/>
<organism evidence="1">
    <name type="scientific">Ixodes ricinus</name>
    <name type="common">Common tick</name>
    <name type="synonym">Acarus ricinus</name>
    <dbReference type="NCBI Taxonomy" id="34613"/>
    <lineage>
        <taxon>Eukaryota</taxon>
        <taxon>Metazoa</taxon>
        <taxon>Ecdysozoa</taxon>
        <taxon>Arthropoda</taxon>
        <taxon>Chelicerata</taxon>
        <taxon>Arachnida</taxon>
        <taxon>Acari</taxon>
        <taxon>Parasitiformes</taxon>
        <taxon>Ixodida</taxon>
        <taxon>Ixodoidea</taxon>
        <taxon>Ixodidae</taxon>
        <taxon>Ixodinae</taxon>
        <taxon>Ixodes</taxon>
    </lineage>
</organism>
<name>A0A0K8RJ39_IXORI</name>
<evidence type="ECO:0000313" key="1">
    <source>
        <dbReference type="EMBL" id="JAA70908.1"/>
    </source>
</evidence>
<sequence>MQVKRKTRMMTTIMRKAIMWKTRMRKTSMRKRMMRKTKIRTIKMKMEKMQRTKTKTKKMNREVKVKIKKRKNKRRKRYNRITVELRGTTATHGGDSINRDESVLRGHHKNNKWCGKKVNL</sequence>
<dbReference type="EMBL" id="GADI01002900">
    <property type="protein sequence ID" value="JAA70908.1"/>
    <property type="molecule type" value="mRNA"/>
</dbReference>
<reference evidence="1" key="1">
    <citation type="submission" date="2012-12" db="EMBL/GenBank/DDBJ databases">
        <title>Identification and characterization of a phenylalanine ammonia-lyase gene family in Isatis indigotica Fort.</title>
        <authorList>
            <person name="Liu Q."/>
            <person name="Chen J."/>
            <person name="Zhou X."/>
            <person name="Di P."/>
            <person name="Xiao Y."/>
            <person name="Xuan H."/>
            <person name="Zhang L."/>
            <person name="Chen W."/>
        </authorList>
    </citation>
    <scope>NUCLEOTIDE SEQUENCE</scope>
    <source>
        <tissue evidence="1">Salivary gland</tissue>
    </source>
</reference>
<protein>
    <submittedName>
        <fullName evidence="1">Putative secreted protein</fullName>
    </submittedName>
</protein>